<protein>
    <submittedName>
        <fullName evidence="2">Candidate secreted effector</fullName>
    </submittedName>
</protein>
<accession>A0A914LY82</accession>
<keyword evidence="1" id="KW-1185">Reference proteome</keyword>
<evidence type="ECO:0000313" key="2">
    <source>
        <dbReference type="WBParaSite" id="Minc3s01035g20063"/>
    </source>
</evidence>
<dbReference type="AlphaFoldDB" id="A0A914LY82"/>
<proteinExistence type="predicted"/>
<dbReference type="WBParaSite" id="Minc3s01035g20063">
    <property type="protein sequence ID" value="Minc3s01035g20063"/>
    <property type="gene ID" value="Minc3s01035g20063"/>
</dbReference>
<evidence type="ECO:0000313" key="1">
    <source>
        <dbReference type="Proteomes" id="UP000887563"/>
    </source>
</evidence>
<sequence length="91" mass="10063">MSAEEHIHNSSVLGVVVHMLVVEAGVEEVAEEVEVEEVCSRPMLEEVVLEEVHMSAEEHIHILAEEEVGEAAVVEVQAEGVNVYNNFKIML</sequence>
<organism evidence="1 2">
    <name type="scientific">Meloidogyne incognita</name>
    <name type="common">Southern root-knot nematode worm</name>
    <name type="synonym">Oxyuris incognita</name>
    <dbReference type="NCBI Taxonomy" id="6306"/>
    <lineage>
        <taxon>Eukaryota</taxon>
        <taxon>Metazoa</taxon>
        <taxon>Ecdysozoa</taxon>
        <taxon>Nematoda</taxon>
        <taxon>Chromadorea</taxon>
        <taxon>Rhabditida</taxon>
        <taxon>Tylenchina</taxon>
        <taxon>Tylenchomorpha</taxon>
        <taxon>Tylenchoidea</taxon>
        <taxon>Meloidogynidae</taxon>
        <taxon>Meloidogyninae</taxon>
        <taxon>Meloidogyne</taxon>
        <taxon>Meloidogyne incognita group</taxon>
    </lineage>
</organism>
<reference evidence="2" key="1">
    <citation type="submission" date="2022-11" db="UniProtKB">
        <authorList>
            <consortium name="WormBaseParasite"/>
        </authorList>
    </citation>
    <scope>IDENTIFICATION</scope>
</reference>
<dbReference type="Proteomes" id="UP000887563">
    <property type="component" value="Unplaced"/>
</dbReference>
<name>A0A914LY82_MELIC</name>